<dbReference type="PANTHER" id="PTHR23305">
    <property type="entry name" value="OBG GTPASE FAMILY"/>
    <property type="match status" value="1"/>
</dbReference>
<dbReference type="InterPro" id="IPR004396">
    <property type="entry name" value="ATPase_YchF/OLA1"/>
</dbReference>
<evidence type="ECO:0000256" key="7">
    <source>
        <dbReference type="SAM" id="Coils"/>
    </source>
</evidence>
<keyword evidence="7" id="KW-0175">Coiled coil</keyword>
<dbReference type="InterPro" id="IPR013029">
    <property type="entry name" value="YchF_C"/>
</dbReference>
<dbReference type="RefSeq" id="WP_121209933.1">
    <property type="nucleotide sequence ID" value="NZ_RBIM01000001.1"/>
</dbReference>
<protein>
    <recommendedName>
        <fullName evidence="6">Ribosome-binding ATPase YchF</fullName>
    </recommendedName>
</protein>
<comment type="similarity">
    <text evidence="6">Belongs to the TRAFAC class OBG-HflX-like GTPase superfamily. OBG GTPase family. YchF/OLA1 subfamily.</text>
</comment>
<dbReference type="Pfam" id="PF06071">
    <property type="entry name" value="YchF-GTPase_C"/>
    <property type="match status" value="1"/>
</dbReference>
<evidence type="ECO:0000256" key="5">
    <source>
        <dbReference type="ARBA" id="ARBA00022842"/>
    </source>
</evidence>
<dbReference type="AlphaFoldDB" id="A0A495DMH2"/>
<evidence type="ECO:0000259" key="8">
    <source>
        <dbReference type="PROSITE" id="PS51710"/>
    </source>
</evidence>
<comment type="cofactor">
    <cofactor evidence="1">
        <name>Mg(2+)</name>
        <dbReference type="ChEBI" id="CHEBI:18420"/>
    </cofactor>
</comment>
<dbReference type="OrthoDB" id="9810373at2"/>
<dbReference type="Proteomes" id="UP000273675">
    <property type="component" value="Unassembled WGS sequence"/>
</dbReference>
<evidence type="ECO:0000259" key="9">
    <source>
        <dbReference type="PROSITE" id="PS51880"/>
    </source>
</evidence>
<dbReference type="PRINTS" id="PR00326">
    <property type="entry name" value="GTP1OBG"/>
</dbReference>
<dbReference type="InterPro" id="IPR004095">
    <property type="entry name" value="TGS"/>
</dbReference>
<evidence type="ECO:0000256" key="6">
    <source>
        <dbReference type="HAMAP-Rule" id="MF_00944"/>
    </source>
</evidence>
<comment type="function">
    <text evidence="6">ATPase that binds to both the 70S ribosome and the 50S ribosomal subunit in a nucleotide-independent manner.</text>
</comment>
<dbReference type="PANTHER" id="PTHR23305:SF18">
    <property type="entry name" value="OBG-TYPE G DOMAIN-CONTAINING PROTEIN"/>
    <property type="match status" value="1"/>
</dbReference>
<dbReference type="InterPro" id="IPR023192">
    <property type="entry name" value="TGS-like_dom_sf"/>
</dbReference>
<dbReference type="Pfam" id="PF01926">
    <property type="entry name" value="MMR_HSR1"/>
    <property type="match status" value="1"/>
</dbReference>
<dbReference type="Gene3D" id="3.40.50.300">
    <property type="entry name" value="P-loop containing nucleotide triphosphate hydrolases"/>
    <property type="match status" value="1"/>
</dbReference>
<feature type="domain" description="OBG-type G" evidence="8">
    <location>
        <begin position="3"/>
        <end position="258"/>
    </location>
</feature>
<dbReference type="InterPro" id="IPR031167">
    <property type="entry name" value="G_OBG"/>
</dbReference>
<keyword evidence="5" id="KW-0460">Magnesium</keyword>
<dbReference type="InterPro" id="IPR012675">
    <property type="entry name" value="Beta-grasp_dom_sf"/>
</dbReference>
<keyword evidence="3 6" id="KW-0547">Nucleotide-binding</keyword>
<feature type="coiled-coil region" evidence="7">
    <location>
        <begin position="131"/>
        <end position="158"/>
    </location>
</feature>
<dbReference type="GO" id="GO:0043023">
    <property type="term" value="F:ribosomal large subunit binding"/>
    <property type="evidence" value="ECO:0007669"/>
    <property type="project" value="UniProtKB-UniRule"/>
</dbReference>
<keyword evidence="4 6" id="KW-0067">ATP-binding</keyword>
<proteinExistence type="inferred from homology"/>
<accession>A0A495DMH2</accession>
<dbReference type="GO" id="GO:0046872">
    <property type="term" value="F:metal ion binding"/>
    <property type="evidence" value="ECO:0007669"/>
    <property type="project" value="UniProtKB-KW"/>
</dbReference>
<reference evidence="10 11" key="1">
    <citation type="submission" date="2018-10" db="EMBL/GenBank/DDBJ databases">
        <title>Genomic Encyclopedia of Type Strains, Phase IV (KMG-IV): sequencing the most valuable type-strain genomes for metagenomic binning, comparative biology and taxonomic classification.</title>
        <authorList>
            <person name="Goeker M."/>
        </authorList>
    </citation>
    <scope>NUCLEOTIDE SEQUENCE [LARGE SCALE GENOMIC DNA]</scope>
    <source>
        <strain evidence="10 11">DSM 4734</strain>
    </source>
</reference>
<dbReference type="CDD" id="cd01900">
    <property type="entry name" value="YchF"/>
    <property type="match status" value="1"/>
</dbReference>
<dbReference type="Gene3D" id="3.10.20.30">
    <property type="match status" value="1"/>
</dbReference>
<dbReference type="InterPro" id="IPR006073">
    <property type="entry name" value="GTP-bd"/>
</dbReference>
<dbReference type="InterPro" id="IPR027417">
    <property type="entry name" value="P-loop_NTPase"/>
</dbReference>
<name>A0A495DMH2_9PROT</name>
<organism evidence="10 11">
    <name type="scientific">Maricaulis maris</name>
    <dbReference type="NCBI Taxonomy" id="74318"/>
    <lineage>
        <taxon>Bacteria</taxon>
        <taxon>Pseudomonadati</taxon>
        <taxon>Pseudomonadota</taxon>
        <taxon>Alphaproteobacteria</taxon>
        <taxon>Maricaulales</taxon>
        <taxon>Maricaulaceae</taxon>
        <taxon>Maricaulis</taxon>
    </lineage>
</organism>
<dbReference type="NCBIfam" id="TIGR00092">
    <property type="entry name" value="redox-regulated ATPase YchF"/>
    <property type="match status" value="1"/>
</dbReference>
<evidence type="ECO:0000313" key="10">
    <source>
        <dbReference type="EMBL" id="RKR04126.1"/>
    </source>
</evidence>
<feature type="binding site" evidence="6">
    <location>
        <begin position="12"/>
        <end position="17"/>
    </location>
    <ligand>
        <name>ATP</name>
        <dbReference type="ChEBI" id="CHEBI:30616"/>
    </ligand>
</feature>
<dbReference type="GO" id="GO:0005524">
    <property type="term" value="F:ATP binding"/>
    <property type="evidence" value="ECO:0007669"/>
    <property type="project" value="UniProtKB-UniRule"/>
</dbReference>
<feature type="domain" description="TGS" evidence="9">
    <location>
        <begin position="280"/>
        <end position="363"/>
    </location>
</feature>
<evidence type="ECO:0000256" key="3">
    <source>
        <dbReference type="ARBA" id="ARBA00022741"/>
    </source>
</evidence>
<dbReference type="FunFam" id="1.10.150.300:FF:000001">
    <property type="entry name" value="Ribosome-binding ATPase YchF"/>
    <property type="match status" value="1"/>
</dbReference>
<dbReference type="CDD" id="cd04867">
    <property type="entry name" value="TGS_YchF_OLA1"/>
    <property type="match status" value="1"/>
</dbReference>
<dbReference type="PIRSF" id="PIRSF006641">
    <property type="entry name" value="CHP00092"/>
    <property type="match status" value="1"/>
</dbReference>
<dbReference type="InterPro" id="IPR041706">
    <property type="entry name" value="YchF_N"/>
</dbReference>
<evidence type="ECO:0000313" key="11">
    <source>
        <dbReference type="Proteomes" id="UP000273675"/>
    </source>
</evidence>
<dbReference type="PROSITE" id="PS51880">
    <property type="entry name" value="TGS"/>
    <property type="match status" value="1"/>
</dbReference>
<evidence type="ECO:0000256" key="4">
    <source>
        <dbReference type="ARBA" id="ARBA00022840"/>
    </source>
</evidence>
<evidence type="ECO:0000256" key="2">
    <source>
        <dbReference type="ARBA" id="ARBA00022723"/>
    </source>
</evidence>
<comment type="caution">
    <text evidence="10">The sequence shown here is derived from an EMBL/GenBank/DDBJ whole genome shotgun (WGS) entry which is preliminary data.</text>
</comment>
<dbReference type="HAMAP" id="MF_00944">
    <property type="entry name" value="YchF_OLA1_ATPase"/>
    <property type="match status" value="1"/>
</dbReference>
<dbReference type="InterPro" id="IPR012676">
    <property type="entry name" value="TGS-like"/>
</dbReference>
<dbReference type="PROSITE" id="PS51710">
    <property type="entry name" value="G_OBG"/>
    <property type="match status" value="1"/>
</dbReference>
<dbReference type="GO" id="GO:0016887">
    <property type="term" value="F:ATP hydrolysis activity"/>
    <property type="evidence" value="ECO:0007669"/>
    <property type="project" value="UniProtKB-UniRule"/>
</dbReference>
<dbReference type="EMBL" id="RBIM01000001">
    <property type="protein sequence ID" value="RKR04126.1"/>
    <property type="molecule type" value="Genomic_DNA"/>
</dbReference>
<dbReference type="Gene3D" id="1.10.150.300">
    <property type="entry name" value="TGS-like domain"/>
    <property type="match status" value="1"/>
</dbReference>
<dbReference type="GO" id="GO:0005737">
    <property type="term" value="C:cytoplasm"/>
    <property type="evidence" value="ECO:0007669"/>
    <property type="project" value="TreeGrafter"/>
</dbReference>
<dbReference type="SUPFAM" id="SSF81271">
    <property type="entry name" value="TGS-like"/>
    <property type="match status" value="1"/>
</dbReference>
<gene>
    <name evidence="6" type="primary">ychF</name>
    <name evidence="10" type="ORF">C7435_0570</name>
</gene>
<dbReference type="GO" id="GO:0005525">
    <property type="term" value="F:GTP binding"/>
    <property type="evidence" value="ECO:0007669"/>
    <property type="project" value="InterPro"/>
</dbReference>
<keyword evidence="2" id="KW-0479">Metal-binding</keyword>
<dbReference type="SUPFAM" id="SSF52540">
    <property type="entry name" value="P-loop containing nucleoside triphosphate hydrolases"/>
    <property type="match status" value="1"/>
</dbReference>
<evidence type="ECO:0000256" key="1">
    <source>
        <dbReference type="ARBA" id="ARBA00001946"/>
    </source>
</evidence>
<sequence>MGFKCGIVGLPNVGKSTLFNALTQTAAAQAANYPFCTIEPNVGDVAVPEPRLAKLAEIAGSKEILPARMNFVDIAGLVEGASKGEGLGNQFLATIRETDAIAYVLRCFDDDDITHVNNRIDPLADLETVETELMLADLESLEKRKSGLEKKAKSGDKEAKATLVLIDIALAQLNDGKPARFADVPKDDRKAWRGLQLLTTKPVLFIANVDEGSAGTGNAYSEIVLNRAKEEGAEAVVISAKIESELALLENEERDEYMEAIGLTEPGLDRLIHTGYSLLGLQTYFTAGPKEARAWTIREGWTAPQAAGVIHGDFEKGFIRAETIAYDDYVACGGEGPAKEAGKMRAEGKEYIVKDGDVLHFRFNV</sequence>
<dbReference type="FunFam" id="3.10.20.30:FF:000001">
    <property type="entry name" value="Ribosome-binding ATPase YchF"/>
    <property type="match status" value="1"/>
</dbReference>